<feature type="non-terminal residue" evidence="1">
    <location>
        <position position="52"/>
    </location>
</feature>
<keyword evidence="2" id="KW-1185">Reference proteome</keyword>
<gene>
    <name evidence="1" type="ORF">RPERSI_LOCUS36942</name>
</gene>
<comment type="caution">
    <text evidence="1">The sequence shown here is derived from an EMBL/GenBank/DDBJ whole genome shotgun (WGS) entry which is preliminary data.</text>
</comment>
<dbReference type="EMBL" id="CAJVQC010180458">
    <property type="protein sequence ID" value="CAG8852178.1"/>
    <property type="molecule type" value="Genomic_DNA"/>
</dbReference>
<dbReference type="Proteomes" id="UP000789920">
    <property type="component" value="Unassembled WGS sequence"/>
</dbReference>
<organism evidence="1 2">
    <name type="scientific">Racocetra persica</name>
    <dbReference type="NCBI Taxonomy" id="160502"/>
    <lineage>
        <taxon>Eukaryota</taxon>
        <taxon>Fungi</taxon>
        <taxon>Fungi incertae sedis</taxon>
        <taxon>Mucoromycota</taxon>
        <taxon>Glomeromycotina</taxon>
        <taxon>Glomeromycetes</taxon>
        <taxon>Diversisporales</taxon>
        <taxon>Gigasporaceae</taxon>
        <taxon>Racocetra</taxon>
    </lineage>
</organism>
<sequence length="52" mass="5931">MDHFTPSSGTLNNLYKIKINNSEIETTEEQILNTIAYLVQALKKIDKDDFTA</sequence>
<feature type="non-terminal residue" evidence="1">
    <location>
        <position position="1"/>
    </location>
</feature>
<protein>
    <submittedName>
        <fullName evidence="1">4420_t:CDS:1</fullName>
    </submittedName>
</protein>
<reference evidence="1" key="1">
    <citation type="submission" date="2021-06" db="EMBL/GenBank/DDBJ databases">
        <authorList>
            <person name="Kallberg Y."/>
            <person name="Tangrot J."/>
            <person name="Rosling A."/>
        </authorList>
    </citation>
    <scope>NUCLEOTIDE SEQUENCE</scope>
    <source>
        <strain evidence="1">MA461A</strain>
    </source>
</reference>
<accession>A0ACA9SYW1</accession>
<evidence type="ECO:0000313" key="2">
    <source>
        <dbReference type="Proteomes" id="UP000789920"/>
    </source>
</evidence>
<name>A0ACA9SYW1_9GLOM</name>
<evidence type="ECO:0000313" key="1">
    <source>
        <dbReference type="EMBL" id="CAG8852178.1"/>
    </source>
</evidence>
<proteinExistence type="predicted"/>